<dbReference type="PROSITE" id="PS00892">
    <property type="entry name" value="HIT_1"/>
    <property type="match status" value="1"/>
</dbReference>
<dbReference type="InterPro" id="IPR036265">
    <property type="entry name" value="HIT-like_sf"/>
</dbReference>
<gene>
    <name evidence="5" type="ORF">PROPJV5_1980</name>
</gene>
<dbReference type="Pfam" id="PF01230">
    <property type="entry name" value="HIT"/>
    <property type="match status" value="1"/>
</dbReference>
<evidence type="ECO:0000256" key="3">
    <source>
        <dbReference type="PROSITE-ProRule" id="PRU00464"/>
    </source>
</evidence>
<dbReference type="GO" id="GO:0003824">
    <property type="term" value="F:catalytic activity"/>
    <property type="evidence" value="ECO:0007669"/>
    <property type="project" value="InterPro"/>
</dbReference>
<dbReference type="Proteomes" id="UP000265962">
    <property type="component" value="Unassembled WGS sequence"/>
</dbReference>
<evidence type="ECO:0000256" key="1">
    <source>
        <dbReference type="PIRSR" id="PIRSR601310-1"/>
    </source>
</evidence>
<feature type="domain" description="HIT" evidence="4">
    <location>
        <begin position="4"/>
        <end position="107"/>
    </location>
</feature>
<dbReference type="PANTHER" id="PTHR46648:SF1">
    <property type="entry name" value="ADENOSINE 5'-MONOPHOSPHORAMIDASE HNT1"/>
    <property type="match status" value="1"/>
</dbReference>
<dbReference type="InterPro" id="IPR019808">
    <property type="entry name" value="Histidine_triad_CS"/>
</dbReference>
<evidence type="ECO:0000259" key="4">
    <source>
        <dbReference type="PROSITE" id="PS51084"/>
    </source>
</evidence>
<feature type="short sequence motif" description="Histidine triad motif" evidence="2 3">
    <location>
        <begin position="91"/>
        <end position="95"/>
    </location>
</feature>
<sequence length="149" mass="15792">MSTVFTKIIEGEIPGRFAWADDVCVVFASINPITDGHMLVVPRAEVAKFTSADDELLAHLMRVAKTVGQAVERAFDSPRAALLVAGFEIPHLHLHVLPAWGESELSFANARSEVPGAELDAATEKVRAALRDLGHGAAVPAELGSTALA</sequence>
<dbReference type="PROSITE" id="PS51084">
    <property type="entry name" value="HIT_2"/>
    <property type="match status" value="1"/>
</dbReference>
<evidence type="ECO:0000256" key="2">
    <source>
        <dbReference type="PIRSR" id="PIRSR601310-3"/>
    </source>
</evidence>
<dbReference type="RefSeq" id="WP_119716138.1">
    <property type="nucleotide sequence ID" value="NZ_OMOH01000008.1"/>
</dbReference>
<dbReference type="OrthoDB" id="9784774at2"/>
<dbReference type="AlphaFoldDB" id="A0A375I698"/>
<dbReference type="InterPro" id="IPR011146">
    <property type="entry name" value="HIT-like"/>
</dbReference>
<feature type="active site" description="Tele-AMP-histidine intermediate" evidence="1">
    <location>
        <position position="93"/>
    </location>
</feature>
<dbReference type="GO" id="GO:0009117">
    <property type="term" value="P:nucleotide metabolic process"/>
    <property type="evidence" value="ECO:0007669"/>
    <property type="project" value="TreeGrafter"/>
</dbReference>
<keyword evidence="6" id="KW-1185">Reference proteome</keyword>
<dbReference type="PANTHER" id="PTHR46648">
    <property type="entry name" value="HIT FAMILY PROTEIN 1"/>
    <property type="match status" value="1"/>
</dbReference>
<dbReference type="EMBL" id="OMOH01000008">
    <property type="protein sequence ID" value="SPF69015.1"/>
    <property type="molecule type" value="Genomic_DNA"/>
</dbReference>
<reference evidence="6" key="1">
    <citation type="submission" date="2018-02" db="EMBL/GenBank/DDBJ databases">
        <authorList>
            <person name="Hornung B."/>
        </authorList>
    </citation>
    <scope>NUCLEOTIDE SEQUENCE [LARGE SCALE GENOMIC DNA]</scope>
</reference>
<evidence type="ECO:0000313" key="5">
    <source>
        <dbReference type="EMBL" id="SPF69015.1"/>
    </source>
</evidence>
<accession>A0A375I698</accession>
<dbReference type="InterPro" id="IPR001310">
    <property type="entry name" value="Histidine_triad_HIT"/>
</dbReference>
<dbReference type="Gene3D" id="3.30.428.10">
    <property type="entry name" value="HIT-like"/>
    <property type="match status" value="1"/>
</dbReference>
<evidence type="ECO:0000313" key="6">
    <source>
        <dbReference type="Proteomes" id="UP000265962"/>
    </source>
</evidence>
<organism evidence="5 6">
    <name type="scientific">Propionibacterium ruminifibrarum</name>
    <dbReference type="NCBI Taxonomy" id="1962131"/>
    <lineage>
        <taxon>Bacteria</taxon>
        <taxon>Bacillati</taxon>
        <taxon>Actinomycetota</taxon>
        <taxon>Actinomycetes</taxon>
        <taxon>Propionibacteriales</taxon>
        <taxon>Propionibacteriaceae</taxon>
        <taxon>Propionibacterium</taxon>
    </lineage>
</organism>
<protein>
    <submittedName>
        <fullName evidence="5">HIT-like domain</fullName>
    </submittedName>
</protein>
<proteinExistence type="predicted"/>
<name>A0A375I698_9ACTN</name>
<dbReference type="SUPFAM" id="SSF54197">
    <property type="entry name" value="HIT-like"/>
    <property type="match status" value="1"/>
</dbReference>
<dbReference type="PRINTS" id="PR00332">
    <property type="entry name" value="HISTRIAD"/>
</dbReference>